<feature type="non-terminal residue" evidence="2">
    <location>
        <position position="497"/>
    </location>
</feature>
<dbReference type="GeneID" id="93580986"/>
<reference evidence="3" key="1">
    <citation type="journal article" date="2017" name="Genome Biol.">
        <title>Comparative genomics reveals high biological diversity and specific adaptations in the industrially and medically important fungal genus Aspergillus.</title>
        <authorList>
            <person name="de Vries R.P."/>
            <person name="Riley R."/>
            <person name="Wiebenga A."/>
            <person name="Aguilar-Osorio G."/>
            <person name="Amillis S."/>
            <person name="Uchima C.A."/>
            <person name="Anderluh G."/>
            <person name="Asadollahi M."/>
            <person name="Askin M."/>
            <person name="Barry K."/>
            <person name="Battaglia E."/>
            <person name="Bayram O."/>
            <person name="Benocci T."/>
            <person name="Braus-Stromeyer S.A."/>
            <person name="Caldana C."/>
            <person name="Canovas D."/>
            <person name="Cerqueira G.C."/>
            <person name="Chen F."/>
            <person name="Chen W."/>
            <person name="Choi C."/>
            <person name="Clum A."/>
            <person name="Dos Santos R.A."/>
            <person name="Damasio A.R."/>
            <person name="Diallinas G."/>
            <person name="Emri T."/>
            <person name="Fekete E."/>
            <person name="Flipphi M."/>
            <person name="Freyberg S."/>
            <person name="Gallo A."/>
            <person name="Gournas C."/>
            <person name="Habgood R."/>
            <person name="Hainaut M."/>
            <person name="Harispe M.L."/>
            <person name="Henrissat B."/>
            <person name="Hilden K.S."/>
            <person name="Hope R."/>
            <person name="Hossain A."/>
            <person name="Karabika E."/>
            <person name="Karaffa L."/>
            <person name="Karanyi Z."/>
            <person name="Krasevec N."/>
            <person name="Kuo A."/>
            <person name="Kusch H."/>
            <person name="LaButti K."/>
            <person name="Lagendijk E.L."/>
            <person name="Lapidus A."/>
            <person name="Levasseur A."/>
            <person name="Lindquist E."/>
            <person name="Lipzen A."/>
            <person name="Logrieco A.F."/>
            <person name="MacCabe A."/>
            <person name="Maekelae M.R."/>
            <person name="Malavazi I."/>
            <person name="Melin P."/>
            <person name="Meyer V."/>
            <person name="Mielnichuk N."/>
            <person name="Miskei M."/>
            <person name="Molnar A.P."/>
            <person name="Mule G."/>
            <person name="Ngan C.Y."/>
            <person name="Orejas M."/>
            <person name="Orosz E."/>
            <person name="Ouedraogo J.P."/>
            <person name="Overkamp K.M."/>
            <person name="Park H.-S."/>
            <person name="Perrone G."/>
            <person name="Piumi F."/>
            <person name="Punt P.J."/>
            <person name="Ram A.F."/>
            <person name="Ramon A."/>
            <person name="Rauscher S."/>
            <person name="Record E."/>
            <person name="Riano-Pachon D.M."/>
            <person name="Robert V."/>
            <person name="Roehrig J."/>
            <person name="Ruller R."/>
            <person name="Salamov A."/>
            <person name="Salih N.S."/>
            <person name="Samson R.A."/>
            <person name="Sandor E."/>
            <person name="Sanguinetti M."/>
            <person name="Schuetze T."/>
            <person name="Sepcic K."/>
            <person name="Shelest E."/>
            <person name="Sherlock G."/>
            <person name="Sophianopoulou V."/>
            <person name="Squina F.M."/>
            <person name="Sun H."/>
            <person name="Susca A."/>
            <person name="Todd R.B."/>
            <person name="Tsang A."/>
            <person name="Unkles S.E."/>
            <person name="van de Wiele N."/>
            <person name="van Rossen-Uffink D."/>
            <person name="Oliveira J.V."/>
            <person name="Vesth T.C."/>
            <person name="Visser J."/>
            <person name="Yu J.-H."/>
            <person name="Zhou M."/>
            <person name="Andersen M.R."/>
            <person name="Archer D.B."/>
            <person name="Baker S.E."/>
            <person name="Benoit I."/>
            <person name="Brakhage A.A."/>
            <person name="Braus G.H."/>
            <person name="Fischer R."/>
            <person name="Frisvad J.C."/>
            <person name="Goldman G.H."/>
            <person name="Houbraken J."/>
            <person name="Oakley B."/>
            <person name="Pocsi I."/>
            <person name="Scazzocchio C."/>
            <person name="Seiboth B."/>
            <person name="vanKuyk P.A."/>
            <person name="Wortman J."/>
            <person name="Dyer P.S."/>
            <person name="Grigoriev I.V."/>
        </authorList>
    </citation>
    <scope>NUCLEOTIDE SEQUENCE [LARGE SCALE GENOMIC DNA]</scope>
    <source>
        <strain evidence="3">CBS 101740 / IMI 381727 / IBT 21946</strain>
    </source>
</reference>
<evidence type="ECO:0000313" key="3">
    <source>
        <dbReference type="Proteomes" id="UP000184499"/>
    </source>
</evidence>
<accession>A0A1L9ULI2</accession>
<dbReference type="AlphaFoldDB" id="A0A1L9ULI2"/>
<dbReference type="OMA" id="FTIVCHE"/>
<dbReference type="InterPro" id="IPR036047">
    <property type="entry name" value="F-box-like_dom_sf"/>
</dbReference>
<proteinExistence type="predicted"/>
<evidence type="ECO:0000259" key="1">
    <source>
        <dbReference type="PROSITE" id="PS50181"/>
    </source>
</evidence>
<sequence>MSTIGASPCCMLCSGWLGEADWSKEFTIVCHEHGQIYLGHVHYDEYKILQDISFDGAGEDPEATQVFPWISPTATDCFFIHSSCYHVLLEQTTSQIEVEQLFQLCQALRREGQIKLGCHAQINLHSCLDPHAAIIPSYLATLCTGPYMKAESARCDSRLLELPFEILTMILSYLSPTDLVRLFCTSKIALDYGESFMCRKSRQFHRCVLLPDDEGISKRRLLLVLSLNFLESQSAGLDLRWEVVSRITRLSKYMFNIAIDSRSPTMNASAPMKPVNHAYGLWNSFADLPIDLQAITVYGVRIEGHIYVCGLDFLTRSTHQRVGVHSKLVSRFDVLHDQVDVIFFLVDALGIRNLKLGRSGIKFRHIRWHSDTIPSFGETLLMQNGHAFWKGHVDENHYISRDPEMEELTLSHSGGFTVETLWITENLSGVTFYCDVDLIYGIAIHDSSGTSIAGEAEGFSKYFPIHGPDEVLAEIIFRVHSDDGNPVLTLKTNWDRQ</sequence>
<evidence type="ECO:0000313" key="2">
    <source>
        <dbReference type="EMBL" id="OJJ72419.1"/>
    </source>
</evidence>
<keyword evidence="3" id="KW-1185">Reference proteome</keyword>
<dbReference type="RefSeq" id="XP_067479667.1">
    <property type="nucleotide sequence ID" value="XM_067628498.1"/>
</dbReference>
<dbReference type="SUPFAM" id="SSF81383">
    <property type="entry name" value="F-box domain"/>
    <property type="match status" value="1"/>
</dbReference>
<protein>
    <recommendedName>
        <fullName evidence="1">F-box domain-containing protein</fullName>
    </recommendedName>
</protein>
<feature type="domain" description="F-box" evidence="1">
    <location>
        <begin position="156"/>
        <end position="182"/>
    </location>
</feature>
<dbReference type="PROSITE" id="PS50181">
    <property type="entry name" value="FBOX"/>
    <property type="match status" value="1"/>
</dbReference>
<dbReference type="InterPro" id="IPR001810">
    <property type="entry name" value="F-box_dom"/>
</dbReference>
<dbReference type="OrthoDB" id="4507445at2759"/>
<name>A0A1L9ULI2_ASPBC</name>
<gene>
    <name evidence="2" type="ORF">ASPBRDRAFT_64824</name>
</gene>
<dbReference type="EMBL" id="KV878683">
    <property type="protein sequence ID" value="OJJ72419.1"/>
    <property type="molecule type" value="Genomic_DNA"/>
</dbReference>
<dbReference type="Pfam" id="PF12937">
    <property type="entry name" value="F-box-like"/>
    <property type="match status" value="1"/>
</dbReference>
<organism evidence="2 3">
    <name type="scientific">Aspergillus brasiliensis (strain CBS 101740 / IMI 381727 / IBT 21946)</name>
    <dbReference type="NCBI Taxonomy" id="767769"/>
    <lineage>
        <taxon>Eukaryota</taxon>
        <taxon>Fungi</taxon>
        <taxon>Dikarya</taxon>
        <taxon>Ascomycota</taxon>
        <taxon>Pezizomycotina</taxon>
        <taxon>Eurotiomycetes</taxon>
        <taxon>Eurotiomycetidae</taxon>
        <taxon>Eurotiales</taxon>
        <taxon>Aspergillaceae</taxon>
        <taxon>Aspergillus</taxon>
        <taxon>Aspergillus subgen. Circumdati</taxon>
    </lineage>
</organism>
<dbReference type="Proteomes" id="UP000184499">
    <property type="component" value="Unassembled WGS sequence"/>
</dbReference>
<dbReference type="VEuPathDB" id="FungiDB:ASPBRDRAFT_64824"/>
<dbReference type="CDD" id="cd09917">
    <property type="entry name" value="F-box_SF"/>
    <property type="match status" value="1"/>
</dbReference>